<dbReference type="Gene3D" id="3.40.1370.10">
    <property type="match status" value="1"/>
</dbReference>
<evidence type="ECO:0000313" key="7">
    <source>
        <dbReference type="EMBL" id="AWB09857.1"/>
    </source>
</evidence>
<accession>A0A2R4VZ95</accession>
<dbReference type="GO" id="GO:0003735">
    <property type="term" value="F:structural constituent of ribosome"/>
    <property type="evidence" value="ECO:0007669"/>
    <property type="project" value="InterPro"/>
</dbReference>
<dbReference type="Pfam" id="PF00573">
    <property type="entry name" value="Ribosomal_L4"/>
    <property type="match status" value="1"/>
</dbReference>
<dbReference type="SUPFAM" id="SSF52166">
    <property type="entry name" value="Ribosomal protein L4"/>
    <property type="match status" value="1"/>
</dbReference>
<comment type="function">
    <text evidence="5">Forms part of the polypeptide exit tunnel.</text>
</comment>
<feature type="compositionally biased region" description="Basic residues" evidence="6">
    <location>
        <begin position="61"/>
        <end position="72"/>
    </location>
</feature>
<dbReference type="PANTHER" id="PTHR10746:SF6">
    <property type="entry name" value="LARGE RIBOSOMAL SUBUNIT PROTEIN UL4M"/>
    <property type="match status" value="1"/>
</dbReference>
<keyword evidence="2 5" id="KW-0689">Ribosomal protein</keyword>
<keyword evidence="8" id="KW-1185">Reference proteome</keyword>
<evidence type="ECO:0000256" key="5">
    <source>
        <dbReference type="HAMAP-Rule" id="MF_01328"/>
    </source>
</evidence>
<dbReference type="KEGG" id="taci:TDSAC_0482"/>
<keyword evidence="3 5" id="KW-0687">Ribonucleoprotein</keyword>
<dbReference type="RefSeq" id="WP_108308696.1">
    <property type="nucleotide sequence ID" value="NZ_CP020921.1"/>
</dbReference>
<keyword evidence="5" id="KW-0694">RNA-binding</keyword>
<dbReference type="Proteomes" id="UP000244792">
    <property type="component" value="Chromosome"/>
</dbReference>
<dbReference type="AlphaFoldDB" id="A0A2R4VZ95"/>
<dbReference type="GO" id="GO:1990904">
    <property type="term" value="C:ribonucleoprotein complex"/>
    <property type="evidence" value="ECO:0007669"/>
    <property type="project" value="UniProtKB-KW"/>
</dbReference>
<dbReference type="EMBL" id="CP020921">
    <property type="protein sequence ID" value="AWB09857.1"/>
    <property type="molecule type" value="Genomic_DNA"/>
</dbReference>
<keyword evidence="5" id="KW-0699">rRNA-binding</keyword>
<gene>
    <name evidence="5" type="primary">rplD</name>
    <name evidence="7" type="ORF">TDSAC_0482</name>
</gene>
<dbReference type="InterPro" id="IPR023574">
    <property type="entry name" value="Ribosomal_uL4_dom_sf"/>
</dbReference>
<evidence type="ECO:0000256" key="4">
    <source>
        <dbReference type="ARBA" id="ARBA00035244"/>
    </source>
</evidence>
<dbReference type="HAMAP" id="MF_01328_B">
    <property type="entry name" value="Ribosomal_uL4_B"/>
    <property type="match status" value="1"/>
</dbReference>
<name>A0A2R4VZ95_THEAF</name>
<dbReference type="InterPro" id="IPR013005">
    <property type="entry name" value="Ribosomal_uL4-like"/>
</dbReference>
<dbReference type="InterPro" id="IPR002136">
    <property type="entry name" value="Ribosomal_uL4"/>
</dbReference>
<organism evidence="7 8">
    <name type="scientific">Thermodesulfobium acidiphilum</name>
    <dbReference type="NCBI Taxonomy" id="1794699"/>
    <lineage>
        <taxon>Bacteria</taxon>
        <taxon>Pseudomonadati</taxon>
        <taxon>Thermodesulfobiota</taxon>
        <taxon>Thermodesulfobiia</taxon>
        <taxon>Thermodesulfobiales</taxon>
        <taxon>Thermodesulfobiaceae</taxon>
        <taxon>Thermodesulfobium</taxon>
    </lineage>
</organism>
<dbReference type="GO" id="GO:0006412">
    <property type="term" value="P:translation"/>
    <property type="evidence" value="ECO:0007669"/>
    <property type="project" value="UniProtKB-UniRule"/>
</dbReference>
<dbReference type="OrthoDB" id="9803201at2"/>
<dbReference type="GO" id="GO:0005840">
    <property type="term" value="C:ribosome"/>
    <property type="evidence" value="ECO:0007669"/>
    <property type="project" value="UniProtKB-KW"/>
</dbReference>
<evidence type="ECO:0000256" key="2">
    <source>
        <dbReference type="ARBA" id="ARBA00022980"/>
    </source>
</evidence>
<evidence type="ECO:0000256" key="6">
    <source>
        <dbReference type="SAM" id="MobiDB-lite"/>
    </source>
</evidence>
<feature type="region of interest" description="Disordered" evidence="6">
    <location>
        <begin position="46"/>
        <end position="72"/>
    </location>
</feature>
<dbReference type="PANTHER" id="PTHR10746">
    <property type="entry name" value="50S RIBOSOMAL PROTEIN L4"/>
    <property type="match status" value="1"/>
</dbReference>
<comment type="subunit">
    <text evidence="5">Part of the 50S ribosomal subunit.</text>
</comment>
<protein>
    <recommendedName>
        <fullName evidence="4 5">Large ribosomal subunit protein uL4</fullName>
    </recommendedName>
</protein>
<evidence type="ECO:0000256" key="1">
    <source>
        <dbReference type="ARBA" id="ARBA00010528"/>
    </source>
</evidence>
<dbReference type="GO" id="GO:0019843">
    <property type="term" value="F:rRNA binding"/>
    <property type="evidence" value="ECO:0007669"/>
    <property type="project" value="UniProtKB-UniRule"/>
</dbReference>
<evidence type="ECO:0000313" key="8">
    <source>
        <dbReference type="Proteomes" id="UP000244792"/>
    </source>
</evidence>
<evidence type="ECO:0000256" key="3">
    <source>
        <dbReference type="ARBA" id="ARBA00023274"/>
    </source>
</evidence>
<comment type="function">
    <text evidence="5">One of the primary rRNA binding proteins, this protein initially binds near the 5'-end of the 23S rRNA. It is important during the early stages of 50S assembly. It makes multiple contacts with different domains of the 23S rRNA in the assembled 50S subunit and ribosome.</text>
</comment>
<sequence length="203" mass="23029">MISVYDLEGNKVREIESDLIDVKDNSHVVYMQVVRELAGMRSGSACTKTRGEVRGGGKKPYAQKHTGRARHGSIRSPIWRKGGITFGPKPRKYSFSLPKKVIKLSRNIALKNLIAQDRFIVVENLSNIEPKTKFATNFVKKLPGENCKSLVVVDDYFENVLRAFANLPNFRIVDVNNLKVADILWSQRVILTPEALECLETWR</sequence>
<dbReference type="NCBIfam" id="TIGR03953">
    <property type="entry name" value="rplD_bact"/>
    <property type="match status" value="1"/>
</dbReference>
<reference evidence="7 8" key="1">
    <citation type="submission" date="2017-04" db="EMBL/GenBank/DDBJ databases">
        <title>Genomic insights into metabolism of Thermodesulfobium acidiphilum.</title>
        <authorList>
            <person name="Toshchakov S.V."/>
            <person name="Frolov E.N."/>
            <person name="Kublanov I.V."/>
            <person name="Samarov N.I."/>
            <person name="Novikov A."/>
            <person name="Lebedinsky A.V."/>
            <person name="Bonch-Osmolovskaya E.A."/>
            <person name="Chernyh N.A."/>
        </authorList>
    </citation>
    <scope>NUCLEOTIDE SEQUENCE [LARGE SCALE GENOMIC DNA]</scope>
    <source>
        <strain evidence="7 8">3127-1</strain>
    </source>
</reference>
<proteinExistence type="inferred from homology"/>
<comment type="similarity">
    <text evidence="1 5">Belongs to the universal ribosomal protein uL4 family.</text>
</comment>